<gene>
    <name evidence="1" type="ORF">HUK84_10580</name>
</gene>
<proteinExistence type="predicted"/>
<evidence type="ECO:0000313" key="2">
    <source>
        <dbReference type="Proteomes" id="UP000534870"/>
    </source>
</evidence>
<comment type="caution">
    <text evidence="1">The sequence shown here is derived from an EMBL/GenBank/DDBJ whole genome shotgun (WGS) entry which is preliminary data.</text>
</comment>
<dbReference type="Proteomes" id="UP000534870">
    <property type="component" value="Unassembled WGS sequence"/>
</dbReference>
<organism evidence="1 2">
    <name type="scientific">Nguyenibacter vanlangensis</name>
    <dbReference type="NCBI Taxonomy" id="1216886"/>
    <lineage>
        <taxon>Bacteria</taxon>
        <taxon>Pseudomonadati</taxon>
        <taxon>Pseudomonadota</taxon>
        <taxon>Alphaproteobacteria</taxon>
        <taxon>Acetobacterales</taxon>
        <taxon>Acetobacteraceae</taxon>
        <taxon>Nguyenibacter</taxon>
    </lineage>
</organism>
<dbReference type="AlphaFoldDB" id="A0A7Y7M559"/>
<dbReference type="RefSeq" id="WP_176640259.1">
    <property type="nucleotide sequence ID" value="NZ_JABXXP010000200.1"/>
</dbReference>
<dbReference type="EMBL" id="JABXXP010000200">
    <property type="protein sequence ID" value="NVN11560.1"/>
    <property type="molecule type" value="Genomic_DNA"/>
</dbReference>
<evidence type="ECO:0000313" key="1">
    <source>
        <dbReference type="EMBL" id="NVN11560.1"/>
    </source>
</evidence>
<sequence length="83" mass="9343">MEVKQIRSDRREAIKKSVNDIPAGTDHLIAWSDENRTAIVKFPKGVIYEAFVERLLRALAEPMLSAMILGLQNGRTQLSTAFD</sequence>
<protein>
    <submittedName>
        <fullName evidence="1">Uncharacterized protein</fullName>
    </submittedName>
</protein>
<reference evidence="1 2" key="1">
    <citation type="submission" date="2020-06" db="EMBL/GenBank/DDBJ databases">
        <title>Description of novel acetic acid bacteria.</title>
        <authorList>
            <person name="Sombolestani A."/>
        </authorList>
    </citation>
    <scope>NUCLEOTIDE SEQUENCE [LARGE SCALE GENOMIC DNA]</scope>
    <source>
        <strain evidence="1 2">LMG 31431</strain>
    </source>
</reference>
<accession>A0A7Y7M559</accession>
<name>A0A7Y7M559_9PROT</name>